<dbReference type="RefSeq" id="WP_211630539.1">
    <property type="nucleotide sequence ID" value="NZ_CP073100.1"/>
</dbReference>
<dbReference type="InterPro" id="IPR004360">
    <property type="entry name" value="Glyas_Fos-R_dOase_dom"/>
</dbReference>
<proteinExistence type="predicted"/>
<dbReference type="CDD" id="cd07246">
    <property type="entry name" value="VOC_like"/>
    <property type="match status" value="1"/>
</dbReference>
<dbReference type="PANTHER" id="PTHR34109:SF1">
    <property type="entry name" value="VOC DOMAIN-CONTAINING PROTEIN"/>
    <property type="match status" value="1"/>
</dbReference>
<feature type="domain" description="VOC" evidence="1">
    <location>
        <begin position="9"/>
        <end position="133"/>
    </location>
</feature>
<dbReference type="InterPro" id="IPR037523">
    <property type="entry name" value="VOC_core"/>
</dbReference>
<evidence type="ECO:0000313" key="3">
    <source>
        <dbReference type="Proteomes" id="UP000676169"/>
    </source>
</evidence>
<evidence type="ECO:0000259" key="1">
    <source>
        <dbReference type="PROSITE" id="PS51819"/>
    </source>
</evidence>
<dbReference type="EMBL" id="CP073100">
    <property type="protein sequence ID" value="QUE50399.1"/>
    <property type="molecule type" value="Genomic_DNA"/>
</dbReference>
<name>A0A975IYQ9_9BACT</name>
<sequence length="154" mass="16707">MSESHIPEGYHSVTPSLTVADAPAALEFYKAALGAVEIFRMPDEKTGKIMHAEIAIGNSRIMLSSEFPEWGCVAPEVGQGGAFMIYVPDTDAAYAQAIAAGATSLQEPTDMFWGDRTSRVADPHGYRWSLATHVRDVSEEEIVKAAKEWDCNAS</sequence>
<gene>
    <name evidence="2" type="ORF">KBB96_16210</name>
</gene>
<organism evidence="2 3">
    <name type="scientific">Luteolibacter ambystomatis</name>
    <dbReference type="NCBI Taxonomy" id="2824561"/>
    <lineage>
        <taxon>Bacteria</taxon>
        <taxon>Pseudomonadati</taxon>
        <taxon>Verrucomicrobiota</taxon>
        <taxon>Verrucomicrobiia</taxon>
        <taxon>Verrucomicrobiales</taxon>
        <taxon>Verrucomicrobiaceae</taxon>
        <taxon>Luteolibacter</taxon>
    </lineage>
</organism>
<protein>
    <submittedName>
        <fullName evidence="2">VOC family protein</fullName>
    </submittedName>
</protein>
<dbReference type="KEGG" id="lamb:KBB96_16210"/>
<dbReference type="PROSITE" id="PS51819">
    <property type="entry name" value="VOC"/>
    <property type="match status" value="1"/>
</dbReference>
<dbReference type="InterPro" id="IPR029068">
    <property type="entry name" value="Glyas_Bleomycin-R_OHBP_Dase"/>
</dbReference>
<dbReference type="AlphaFoldDB" id="A0A975IYQ9"/>
<dbReference type="Gene3D" id="3.30.720.110">
    <property type="match status" value="1"/>
</dbReference>
<dbReference type="Pfam" id="PF00903">
    <property type="entry name" value="Glyoxalase"/>
    <property type="match status" value="1"/>
</dbReference>
<keyword evidence="3" id="KW-1185">Reference proteome</keyword>
<dbReference type="PANTHER" id="PTHR34109">
    <property type="entry name" value="BNAUNNG04460D PROTEIN-RELATED"/>
    <property type="match status" value="1"/>
</dbReference>
<dbReference type="Proteomes" id="UP000676169">
    <property type="component" value="Chromosome"/>
</dbReference>
<dbReference type="Gene3D" id="3.30.720.120">
    <property type="match status" value="1"/>
</dbReference>
<dbReference type="SUPFAM" id="SSF54593">
    <property type="entry name" value="Glyoxalase/Bleomycin resistance protein/Dihydroxybiphenyl dioxygenase"/>
    <property type="match status" value="1"/>
</dbReference>
<accession>A0A975IYQ9</accession>
<evidence type="ECO:0000313" key="2">
    <source>
        <dbReference type="EMBL" id="QUE50399.1"/>
    </source>
</evidence>
<reference evidence="2" key="1">
    <citation type="submission" date="2021-04" db="EMBL/GenBank/DDBJ databases">
        <title>Luteolibacter sp. 32A isolated from the skin of an Anderson's salamander (Ambystoma andersonii).</title>
        <authorList>
            <person name="Spergser J."/>
            <person name="Busse H.-J."/>
        </authorList>
    </citation>
    <scope>NUCLEOTIDE SEQUENCE</scope>
    <source>
        <strain evidence="2">32A</strain>
    </source>
</reference>